<organism evidence="2 3">
    <name type="scientific">Camelimonas fluminis</name>
    <dbReference type="NCBI Taxonomy" id="1576911"/>
    <lineage>
        <taxon>Bacteria</taxon>
        <taxon>Pseudomonadati</taxon>
        <taxon>Pseudomonadota</taxon>
        <taxon>Alphaproteobacteria</taxon>
        <taxon>Hyphomicrobiales</taxon>
        <taxon>Chelatococcaceae</taxon>
        <taxon>Camelimonas</taxon>
    </lineage>
</organism>
<dbReference type="RefSeq" id="WP_191318088.1">
    <property type="nucleotide sequence ID" value="NZ_BNCG01000002.1"/>
</dbReference>
<reference evidence="3" key="1">
    <citation type="journal article" date="2019" name="Int. J. Syst. Evol. Microbiol.">
        <title>The Global Catalogue of Microorganisms (GCM) 10K type strain sequencing project: providing services to taxonomists for standard genome sequencing and annotation.</title>
        <authorList>
            <consortium name="The Broad Institute Genomics Platform"/>
            <consortium name="The Broad Institute Genome Sequencing Center for Infectious Disease"/>
            <person name="Wu L."/>
            <person name="Ma J."/>
        </authorList>
    </citation>
    <scope>NUCLEOTIDE SEQUENCE [LARGE SCALE GENOMIC DNA]</scope>
    <source>
        <strain evidence="3">KCTC 42282</strain>
    </source>
</reference>
<evidence type="ECO:0000313" key="2">
    <source>
        <dbReference type="EMBL" id="MFC3636980.1"/>
    </source>
</evidence>
<dbReference type="Proteomes" id="UP001595704">
    <property type="component" value="Unassembled WGS sequence"/>
</dbReference>
<evidence type="ECO:0000313" key="3">
    <source>
        <dbReference type="Proteomes" id="UP001595704"/>
    </source>
</evidence>
<comment type="caution">
    <text evidence="2">The sequence shown here is derived from an EMBL/GenBank/DDBJ whole genome shotgun (WGS) entry which is preliminary data.</text>
</comment>
<proteinExistence type="predicted"/>
<evidence type="ECO:0000256" key="1">
    <source>
        <dbReference type="SAM" id="MobiDB-lite"/>
    </source>
</evidence>
<dbReference type="EMBL" id="JBHRYC010000026">
    <property type="protein sequence ID" value="MFC3636980.1"/>
    <property type="molecule type" value="Genomic_DNA"/>
</dbReference>
<keyword evidence="3" id="KW-1185">Reference proteome</keyword>
<name>A0ABV7UEZ1_9HYPH</name>
<gene>
    <name evidence="2" type="ORF">ACFONL_06220</name>
</gene>
<accession>A0ABV7UEZ1</accession>
<feature type="region of interest" description="Disordered" evidence="1">
    <location>
        <begin position="1"/>
        <end position="37"/>
    </location>
</feature>
<sequence>MRLTTTVRPVASDDGQDGRDARNAPPPTGEPVSGPPSAQVMVLRAGLEDCLCHLVELYGPDVLDSFLERRLRRNIAPILAHAAEMETGPQGARIRAHAAAAERLLRDAVESVRKDPTPPTG</sequence>
<protein>
    <submittedName>
        <fullName evidence="2">Uncharacterized protein</fullName>
    </submittedName>
</protein>